<dbReference type="STRING" id="316056.RPC_0822"/>
<dbReference type="KEGG" id="rpc:RPC_0822"/>
<dbReference type="RefSeq" id="WP_011471301.1">
    <property type="nucleotide sequence ID" value="NC_007925.1"/>
</dbReference>
<gene>
    <name evidence="1" type="ordered locus">RPC_0822</name>
</gene>
<evidence type="ECO:0000313" key="1">
    <source>
        <dbReference type="EMBL" id="ABD86393.1"/>
    </source>
</evidence>
<dbReference type="InterPro" id="IPR021558">
    <property type="entry name" value="MazE-like"/>
</dbReference>
<dbReference type="EMBL" id="CP000301">
    <property type="protein sequence ID" value="ABD86393.1"/>
    <property type="molecule type" value="Genomic_DNA"/>
</dbReference>
<dbReference type="AlphaFoldDB" id="Q21B43"/>
<evidence type="ECO:0008006" key="2">
    <source>
        <dbReference type="Google" id="ProtNLM"/>
    </source>
</evidence>
<accession>Q21B43</accession>
<dbReference type="OrthoDB" id="3734119at2"/>
<dbReference type="HOGENOM" id="CLU_192109_1_0_5"/>
<name>Q21B43_RHOPB</name>
<dbReference type="eggNOG" id="ENOG50330YX">
    <property type="taxonomic scope" value="Bacteria"/>
</dbReference>
<protein>
    <recommendedName>
        <fullName evidence="2">DUF3018 family protein</fullName>
    </recommendedName>
</protein>
<reference evidence="1" key="1">
    <citation type="submission" date="2006-03" db="EMBL/GenBank/DDBJ databases">
        <title>Complete sequence of Rhodopseudomonas palustris BisB18.</title>
        <authorList>
            <consortium name="US DOE Joint Genome Institute"/>
            <person name="Copeland A."/>
            <person name="Lucas S."/>
            <person name="Lapidus A."/>
            <person name="Barry K."/>
            <person name="Detter J.C."/>
            <person name="Glavina del Rio T."/>
            <person name="Hammon N."/>
            <person name="Israni S."/>
            <person name="Dalin E."/>
            <person name="Tice H."/>
            <person name="Pitluck S."/>
            <person name="Chain P."/>
            <person name="Malfatti S."/>
            <person name="Shin M."/>
            <person name="Vergez L."/>
            <person name="Schmutz J."/>
            <person name="Larimer F."/>
            <person name="Land M."/>
            <person name="Hauser L."/>
            <person name="Pelletier D.A."/>
            <person name="Kyrpides N."/>
            <person name="Anderson I."/>
            <person name="Oda Y."/>
            <person name="Harwood C.S."/>
            <person name="Richardson P."/>
        </authorList>
    </citation>
    <scope>NUCLEOTIDE SEQUENCE [LARGE SCALE GENOMIC DNA]</scope>
    <source>
        <strain evidence="1">BisB18</strain>
    </source>
</reference>
<sequence>MASASKPKPSRVKVREHRERLRRQGLRPIQIWVPDVRAPAFRSEARRQSLAVAASSRAHEDQAFIDAVSTPIDEADGHE</sequence>
<dbReference type="Pfam" id="PF11455">
    <property type="entry name" value="MazE-like"/>
    <property type="match status" value="1"/>
</dbReference>
<organism evidence="1">
    <name type="scientific">Rhodopseudomonas palustris (strain BisB18)</name>
    <dbReference type="NCBI Taxonomy" id="316056"/>
    <lineage>
        <taxon>Bacteria</taxon>
        <taxon>Pseudomonadati</taxon>
        <taxon>Pseudomonadota</taxon>
        <taxon>Alphaproteobacteria</taxon>
        <taxon>Hyphomicrobiales</taxon>
        <taxon>Nitrobacteraceae</taxon>
        <taxon>Rhodopseudomonas</taxon>
    </lineage>
</organism>
<proteinExistence type="predicted"/>